<gene>
    <name evidence="1" type="ORF">MML48_2g00007451</name>
</gene>
<protein>
    <submittedName>
        <fullName evidence="1">Chitinase</fullName>
    </submittedName>
</protein>
<accession>A0ACB9TNM6</accession>
<organism evidence="1 2">
    <name type="scientific">Holotrichia oblita</name>
    <name type="common">Chafer beetle</name>
    <dbReference type="NCBI Taxonomy" id="644536"/>
    <lineage>
        <taxon>Eukaryota</taxon>
        <taxon>Metazoa</taxon>
        <taxon>Ecdysozoa</taxon>
        <taxon>Arthropoda</taxon>
        <taxon>Hexapoda</taxon>
        <taxon>Insecta</taxon>
        <taxon>Pterygota</taxon>
        <taxon>Neoptera</taxon>
        <taxon>Endopterygota</taxon>
        <taxon>Coleoptera</taxon>
        <taxon>Polyphaga</taxon>
        <taxon>Scarabaeiformia</taxon>
        <taxon>Scarabaeidae</taxon>
        <taxon>Melolonthinae</taxon>
        <taxon>Holotrichia</taxon>
    </lineage>
</organism>
<keyword evidence="2" id="KW-1185">Reference proteome</keyword>
<dbReference type="EMBL" id="CM043016">
    <property type="protein sequence ID" value="KAI4468377.1"/>
    <property type="molecule type" value="Genomic_DNA"/>
</dbReference>
<comment type="caution">
    <text evidence="1">The sequence shown here is derived from an EMBL/GenBank/DDBJ whole genome shotgun (WGS) entry which is preliminary data.</text>
</comment>
<name>A0ACB9TNM6_HOLOL</name>
<dbReference type="Proteomes" id="UP001056778">
    <property type="component" value="Chromosome 2"/>
</dbReference>
<proteinExistence type="predicted"/>
<sequence length="953" mass="104746">MCTHIIYGFVGINADGSIRIMDSWLDDDSGLGGFRRFTGLKSKNIKLKTLVAIGGWNEGSAAFSTVVSSASLRTKFTANAVAFVKKYGFDGFDLDWEYPAQRGGAITDKANFSKLLAEMRTAFTNAGLLLTAAVAACPPSIDTSYEVPQLNKYLDFINVMTYDMHGAWDPVTGHNAPLYPRGSETGAAAAFSVDSCIKDWISRGADAKKLILGTGTYGRTFTLTSTSNNNIGAPISGGGSAGQCTGEMGILGYNEICQKIAGGGWTVVWNNEQQVPYAYNGNQWIGYDNERSITLKVDYAKTKGLGGVMVWSLETDDFNGLCDLTETITTRNTVMFNTMTCVIIPVANLAAKIVAIWWNRECFLSLINDLESPVFNVHSEAQNQYIQIVNKLTKMLLKILAGVVAIYISVTGILPFIANTTMMIPPPIDVGKFSLLYKIVHILMVLYLGSNSICYDLLFMTLLGLCIAQQNILEQKLLHVYEEALKISIKDGHSTVYIEKQILKHCVILHETINRFVGKLSIVLSFPLFLQYTCGCFLICSTILQLTILLMHTLVVNESLLNYLLFIIPVPTLLHFRILDKFVCYLGSWANYRNGNCRFTIEDINPDLCTHIIYGFVGINNDGTIRIMDSWLDQDDGLGALRRFTGLKKKNPNLQTLVAIGGWSEGSVGFSKVVSNANLRATFISNTIAFLEKYGFDGFDLDWEYPSQRDGSATTDKANFSKLLAEFRTAFNNHTPRYLLTAAVAASRSSVDLSYEVPQLSKYLDFINVMTYDLHGAWETVTGHNAPLYPRSSESGTARTLNVDSSITGWIERGASPEKLILGIPTYGRSFTVSGSNKGLNAPASGPGTAGPCTGEAGYLGYNEICQKLAAGGWTKMRDSEHKVPYTYNGNQWIGYDDVEAVTLKVEYAKSKGLGGAMIWSFETDDFKGLCGTVYPLSNAIKKALEKFGQYSR</sequence>
<evidence type="ECO:0000313" key="2">
    <source>
        <dbReference type="Proteomes" id="UP001056778"/>
    </source>
</evidence>
<evidence type="ECO:0000313" key="1">
    <source>
        <dbReference type="EMBL" id="KAI4468377.1"/>
    </source>
</evidence>
<reference evidence="1" key="1">
    <citation type="submission" date="2022-04" db="EMBL/GenBank/DDBJ databases">
        <title>Chromosome-scale genome assembly of Holotrichia oblita Faldermann.</title>
        <authorList>
            <person name="Rongchong L."/>
        </authorList>
    </citation>
    <scope>NUCLEOTIDE SEQUENCE</scope>
    <source>
        <strain evidence="1">81SQS9</strain>
    </source>
</reference>